<comment type="similarity">
    <text evidence="1">Belongs to the PspA/Vipp/IM30 family.</text>
</comment>
<dbReference type="EMBL" id="SSNT01000005">
    <property type="protein sequence ID" value="THF80949.1"/>
    <property type="molecule type" value="Genomic_DNA"/>
</dbReference>
<feature type="coiled-coil region" evidence="2">
    <location>
        <begin position="94"/>
        <end position="121"/>
    </location>
</feature>
<evidence type="ECO:0000256" key="1">
    <source>
        <dbReference type="ARBA" id="ARBA00043985"/>
    </source>
</evidence>
<keyword evidence="4" id="KW-1185">Reference proteome</keyword>
<keyword evidence="2" id="KW-0175">Coiled coil</keyword>
<accession>A0A4S4C036</accession>
<evidence type="ECO:0000313" key="4">
    <source>
        <dbReference type="Proteomes" id="UP000310334"/>
    </source>
</evidence>
<dbReference type="OrthoDB" id="9779630at2"/>
<dbReference type="PANTHER" id="PTHR31088">
    <property type="entry name" value="MEMBRANE-ASSOCIATED PROTEIN VIPP1, CHLOROPLASTIC"/>
    <property type="match status" value="1"/>
</dbReference>
<comment type="caution">
    <text evidence="3">The sequence shown here is derived from an EMBL/GenBank/DDBJ whole genome shotgun (WGS) entry which is preliminary data.</text>
</comment>
<evidence type="ECO:0000256" key="2">
    <source>
        <dbReference type="SAM" id="Coils"/>
    </source>
</evidence>
<gene>
    <name evidence="3" type="ORF">E6W99_07220</name>
</gene>
<proteinExistence type="inferred from homology"/>
<dbReference type="PANTHER" id="PTHR31088:SF6">
    <property type="entry name" value="PHAGE SHOCK PROTEIN A"/>
    <property type="match status" value="1"/>
</dbReference>
<dbReference type="RefSeq" id="WP_136352526.1">
    <property type="nucleotide sequence ID" value="NZ_CP046266.1"/>
</dbReference>
<dbReference type="Proteomes" id="UP000310334">
    <property type="component" value="Unassembled WGS sequence"/>
</dbReference>
<reference evidence="3 4" key="1">
    <citation type="submission" date="2019-04" db="EMBL/GenBank/DDBJ databases">
        <title>Bacillus sediminilitoris sp. nov., isolated from a tidal flat sediment on the East China Sea.</title>
        <authorList>
            <person name="Wei Y."/>
            <person name="Mao H."/>
            <person name="Fang J."/>
        </authorList>
    </citation>
    <scope>NUCLEOTIDE SEQUENCE [LARGE SCALE GENOMIC DNA]</scope>
    <source>
        <strain evidence="3 4">DSL-17</strain>
    </source>
</reference>
<dbReference type="AlphaFoldDB" id="A0A4S4C036"/>
<organism evidence="3 4">
    <name type="scientific">Metabacillus sediminilitoris</name>
    <dbReference type="NCBI Taxonomy" id="2567941"/>
    <lineage>
        <taxon>Bacteria</taxon>
        <taxon>Bacillati</taxon>
        <taxon>Bacillota</taxon>
        <taxon>Bacilli</taxon>
        <taxon>Bacillales</taxon>
        <taxon>Bacillaceae</taxon>
        <taxon>Metabacillus</taxon>
    </lineage>
</organism>
<evidence type="ECO:0000313" key="3">
    <source>
        <dbReference type="EMBL" id="THF80949.1"/>
    </source>
</evidence>
<dbReference type="Pfam" id="PF04012">
    <property type="entry name" value="PspA_IM30"/>
    <property type="match status" value="1"/>
</dbReference>
<name>A0A4S4C036_9BACI</name>
<protein>
    <submittedName>
        <fullName evidence="3">PspA/IM30 family protein</fullName>
    </submittedName>
</protein>
<dbReference type="InterPro" id="IPR007157">
    <property type="entry name" value="PspA_VIPP1"/>
</dbReference>
<sequence length="219" mass="25295">MGLLKRIKTIAAADINHTLDKCEDPVSMVKQYIRELEEELEKAQTALGSQLYFEQKHKGLIEQVETIIKDRKRQQQLAIEKDNDDMAKLAIHDRIENEKKLQVLEQQLAAIKNQTTQFKAQVVKLKDTYANLQNRKSMLISRANAATTTHRIKSTLVSSQSENIVNGFARMEDKVMRLEAQSSAHDYLYDLDLRKEKTYSIEVEEEFLRAKEAVSQTQE</sequence>